<sequence>MSDSRALGMLDGRAIVISRPAMFPHAETLV</sequence>
<organism evidence="1">
    <name type="scientific">freshwater metagenome</name>
    <dbReference type="NCBI Taxonomy" id="449393"/>
    <lineage>
        <taxon>unclassified sequences</taxon>
        <taxon>metagenomes</taxon>
        <taxon>ecological metagenomes</taxon>
    </lineage>
</organism>
<gene>
    <name evidence="1" type="ORF">UFOPK1773_01201</name>
</gene>
<protein>
    <submittedName>
        <fullName evidence="1">Unannotated protein</fullName>
    </submittedName>
</protein>
<reference evidence="1" key="1">
    <citation type="submission" date="2020-05" db="EMBL/GenBank/DDBJ databases">
        <authorList>
            <person name="Chiriac C."/>
            <person name="Salcher M."/>
            <person name="Ghai R."/>
            <person name="Kavagutti S V."/>
        </authorList>
    </citation>
    <scope>NUCLEOTIDE SEQUENCE</scope>
</reference>
<evidence type="ECO:0000313" key="1">
    <source>
        <dbReference type="EMBL" id="CAB4597753.1"/>
    </source>
</evidence>
<dbReference type="AlphaFoldDB" id="A0A6J6GDV3"/>
<proteinExistence type="predicted"/>
<name>A0A6J6GDV3_9ZZZZ</name>
<accession>A0A6J6GDV3</accession>
<dbReference type="EMBL" id="CAEZUA010000116">
    <property type="protein sequence ID" value="CAB4597753.1"/>
    <property type="molecule type" value="Genomic_DNA"/>
</dbReference>